<dbReference type="InterPro" id="IPR023187">
    <property type="entry name" value="Tscrpt_reg_MarR-type_CS"/>
</dbReference>
<dbReference type="SUPFAM" id="SSF46785">
    <property type="entry name" value="Winged helix' DNA-binding domain"/>
    <property type="match status" value="1"/>
</dbReference>
<dbReference type="OrthoDB" id="3694026at2"/>
<evidence type="ECO:0000256" key="1">
    <source>
        <dbReference type="ARBA" id="ARBA00023015"/>
    </source>
</evidence>
<accession>A0A2K8P8A3</accession>
<dbReference type="SMART" id="SM00347">
    <property type="entry name" value="HTH_MARR"/>
    <property type="match status" value="1"/>
</dbReference>
<dbReference type="Gene3D" id="1.10.10.10">
    <property type="entry name" value="Winged helix-like DNA-binding domain superfamily/Winged helix DNA-binding domain"/>
    <property type="match status" value="1"/>
</dbReference>
<proteinExistence type="predicted"/>
<dbReference type="InterPro" id="IPR039422">
    <property type="entry name" value="MarR/SlyA-like"/>
</dbReference>
<keyword evidence="1" id="KW-0805">Transcription regulation</keyword>
<evidence type="ECO:0000313" key="5">
    <source>
        <dbReference type="Proteomes" id="UP000231791"/>
    </source>
</evidence>
<dbReference type="EMBL" id="CP024985">
    <property type="protein sequence ID" value="ATZ22698.1"/>
    <property type="molecule type" value="Genomic_DNA"/>
</dbReference>
<dbReference type="PANTHER" id="PTHR33164">
    <property type="entry name" value="TRANSCRIPTIONAL REGULATOR, MARR FAMILY"/>
    <property type="match status" value="1"/>
</dbReference>
<evidence type="ECO:0000256" key="2">
    <source>
        <dbReference type="ARBA" id="ARBA00023125"/>
    </source>
</evidence>
<evidence type="ECO:0000256" key="3">
    <source>
        <dbReference type="ARBA" id="ARBA00023163"/>
    </source>
</evidence>
<gene>
    <name evidence="4" type="primary">marR1</name>
    <name evidence="4" type="ORF">SLAV_03950</name>
</gene>
<dbReference type="InterPro" id="IPR036390">
    <property type="entry name" value="WH_DNA-bd_sf"/>
</dbReference>
<dbReference type="AlphaFoldDB" id="A0A2K8P8A3"/>
<dbReference type="PROSITE" id="PS01117">
    <property type="entry name" value="HTH_MARR_1"/>
    <property type="match status" value="1"/>
</dbReference>
<keyword evidence="5" id="KW-1185">Reference proteome</keyword>
<dbReference type="InterPro" id="IPR000835">
    <property type="entry name" value="HTH_MarR-typ"/>
</dbReference>
<dbReference type="GO" id="GO:0003677">
    <property type="term" value="F:DNA binding"/>
    <property type="evidence" value="ECO:0007669"/>
    <property type="project" value="UniProtKB-KW"/>
</dbReference>
<name>A0A2K8P8A3_STRLA</name>
<dbReference type="KEGG" id="slx:SLAV_03950"/>
<dbReference type="PRINTS" id="PR00598">
    <property type="entry name" value="HTHMARR"/>
</dbReference>
<reference evidence="4 5" key="1">
    <citation type="submission" date="2017-11" db="EMBL/GenBank/DDBJ databases">
        <title>Complete genome sequence of Streptomyces lavendulae subsp. lavendulae CCM 3239 (formerly 'Streptomyces aureofaciens CCM 3239'), the producer of the angucycline-type antibiotic auricin.</title>
        <authorList>
            <person name="Busche T."/>
            <person name="Novakova R."/>
            <person name="Al'Dilaimi A."/>
            <person name="Homerova D."/>
            <person name="Feckova L."/>
            <person name="Rezuchova B."/>
            <person name="Mingyar E."/>
            <person name="Csolleiova D."/>
            <person name="Bekeova C."/>
            <person name="Winkler A."/>
            <person name="Sevcikova B."/>
            <person name="Kalinowski J."/>
            <person name="Kormanec J."/>
            <person name="Ruckert C."/>
        </authorList>
    </citation>
    <scope>NUCLEOTIDE SEQUENCE [LARGE SCALE GENOMIC DNA]</scope>
    <source>
        <strain evidence="4 5">CCM 3239</strain>
    </source>
</reference>
<keyword evidence="2" id="KW-0238">DNA-binding</keyword>
<dbReference type="RefSeq" id="WP_030228885.1">
    <property type="nucleotide sequence ID" value="NZ_CP024985.1"/>
</dbReference>
<dbReference type="PROSITE" id="PS50995">
    <property type="entry name" value="HTH_MARR_2"/>
    <property type="match status" value="1"/>
</dbReference>
<dbReference type="GO" id="GO:0006950">
    <property type="term" value="P:response to stress"/>
    <property type="evidence" value="ECO:0007669"/>
    <property type="project" value="TreeGrafter"/>
</dbReference>
<evidence type="ECO:0000313" key="4">
    <source>
        <dbReference type="EMBL" id="ATZ22698.1"/>
    </source>
</evidence>
<dbReference type="Proteomes" id="UP000231791">
    <property type="component" value="Chromosome"/>
</dbReference>
<protein>
    <submittedName>
        <fullName evidence="4">Multiple antibiotic resistance protein MarR</fullName>
    </submittedName>
</protein>
<organism evidence="4 5">
    <name type="scientific">Streptomyces lavendulae subsp. lavendulae</name>
    <dbReference type="NCBI Taxonomy" id="58340"/>
    <lineage>
        <taxon>Bacteria</taxon>
        <taxon>Bacillati</taxon>
        <taxon>Actinomycetota</taxon>
        <taxon>Actinomycetes</taxon>
        <taxon>Kitasatosporales</taxon>
        <taxon>Streptomycetaceae</taxon>
        <taxon>Streptomyces</taxon>
    </lineage>
</organism>
<keyword evidence="3" id="KW-0804">Transcription</keyword>
<dbReference type="Pfam" id="PF12802">
    <property type="entry name" value="MarR_2"/>
    <property type="match status" value="1"/>
</dbReference>
<dbReference type="InterPro" id="IPR036388">
    <property type="entry name" value="WH-like_DNA-bd_sf"/>
</dbReference>
<dbReference type="PANTHER" id="PTHR33164:SF89">
    <property type="entry name" value="MARR FAMILY REGULATORY PROTEIN"/>
    <property type="match status" value="1"/>
</dbReference>
<dbReference type="GO" id="GO:0003700">
    <property type="term" value="F:DNA-binding transcription factor activity"/>
    <property type="evidence" value="ECO:0007669"/>
    <property type="project" value="InterPro"/>
</dbReference>
<dbReference type="GeneID" id="49381928"/>
<sequence length="144" mass="15155">MKSESVSSDWSALLALQRATHATLQVLAAELADLDLTPSEINALANLADGRGRTVSELGAAAGTRPTTLTSVLDRLERRGHITRGTRPGDRRAVLVELTPSGLRAATTIRQAVTDLERRALAGLPDEALAALRAALNALTEVPS</sequence>